<feature type="domain" description="Ketopantoate reductase N-terminal" evidence="10">
    <location>
        <begin position="3"/>
        <end position="154"/>
    </location>
</feature>
<dbReference type="Proteomes" id="UP000812267">
    <property type="component" value="Unassembled WGS sequence"/>
</dbReference>
<evidence type="ECO:0000259" key="10">
    <source>
        <dbReference type="Pfam" id="PF02558"/>
    </source>
</evidence>
<evidence type="ECO:0000256" key="9">
    <source>
        <dbReference type="RuleBase" id="RU362068"/>
    </source>
</evidence>
<comment type="catalytic activity">
    <reaction evidence="8 9">
        <text>(R)-pantoate + NADP(+) = 2-dehydropantoate + NADPH + H(+)</text>
        <dbReference type="Rhea" id="RHEA:16233"/>
        <dbReference type="ChEBI" id="CHEBI:11561"/>
        <dbReference type="ChEBI" id="CHEBI:15378"/>
        <dbReference type="ChEBI" id="CHEBI:15980"/>
        <dbReference type="ChEBI" id="CHEBI:57783"/>
        <dbReference type="ChEBI" id="CHEBI:58349"/>
        <dbReference type="EC" id="1.1.1.169"/>
    </reaction>
</comment>
<organism evidence="12 13">
    <name type="scientific">Mycoplasma zalophidermidis</name>
    <dbReference type="NCBI Taxonomy" id="398174"/>
    <lineage>
        <taxon>Bacteria</taxon>
        <taxon>Bacillati</taxon>
        <taxon>Mycoplasmatota</taxon>
        <taxon>Mollicutes</taxon>
        <taxon>Mycoplasmataceae</taxon>
        <taxon>Mycoplasma</taxon>
    </lineage>
</organism>
<comment type="function">
    <text evidence="1 9">Catalyzes the NADPH-dependent reduction of ketopantoate into pantoic acid.</text>
</comment>
<evidence type="ECO:0000256" key="2">
    <source>
        <dbReference type="ARBA" id="ARBA00004994"/>
    </source>
</evidence>
<keyword evidence="6 9" id="KW-0521">NADP</keyword>
<keyword evidence="13" id="KW-1185">Reference proteome</keyword>
<dbReference type="Pfam" id="PF02558">
    <property type="entry name" value="ApbA"/>
    <property type="match status" value="1"/>
</dbReference>
<comment type="pathway">
    <text evidence="2 9">Cofactor biosynthesis; (R)-pantothenate biosynthesis; (R)-pantoate from 3-methyl-2-oxobutanoate: step 2/2.</text>
</comment>
<dbReference type="InterPro" id="IPR003710">
    <property type="entry name" value="ApbA"/>
</dbReference>
<name>A0ABS6DRT2_9MOLU</name>
<dbReference type="InterPro" id="IPR013752">
    <property type="entry name" value="KPA_reductase"/>
</dbReference>
<keyword evidence="7 9" id="KW-0560">Oxidoreductase</keyword>
<dbReference type="Pfam" id="PF08546">
    <property type="entry name" value="ApbA_C"/>
    <property type="match status" value="1"/>
</dbReference>
<dbReference type="InterPro" id="IPR013332">
    <property type="entry name" value="KPR_N"/>
</dbReference>
<evidence type="ECO:0000256" key="4">
    <source>
        <dbReference type="ARBA" id="ARBA00019465"/>
    </source>
</evidence>
<dbReference type="InterPro" id="IPR050838">
    <property type="entry name" value="Ketopantoate_reductase"/>
</dbReference>
<comment type="caution">
    <text evidence="12">The sequence shown here is derived from an EMBL/GenBank/DDBJ whole genome shotgun (WGS) entry which is preliminary data.</text>
</comment>
<protein>
    <recommendedName>
        <fullName evidence="4 9">2-dehydropantoate 2-reductase</fullName>
        <ecNumber evidence="9">1.1.1.169</ecNumber>
    </recommendedName>
    <alternativeName>
        <fullName evidence="9">Ketopantoate reductase</fullName>
    </alternativeName>
</protein>
<dbReference type="RefSeq" id="WP_216505499.1">
    <property type="nucleotide sequence ID" value="NZ_JAHMHJ010000003.1"/>
</dbReference>
<evidence type="ECO:0000313" key="12">
    <source>
        <dbReference type="EMBL" id="MBU4693592.1"/>
    </source>
</evidence>
<keyword evidence="5 9" id="KW-0566">Pantothenate biosynthesis</keyword>
<evidence type="ECO:0000313" key="13">
    <source>
        <dbReference type="Proteomes" id="UP000812267"/>
    </source>
</evidence>
<dbReference type="EMBL" id="JAHMHK010000002">
    <property type="protein sequence ID" value="MBU4693592.1"/>
    <property type="molecule type" value="Genomic_DNA"/>
</dbReference>
<evidence type="ECO:0000256" key="1">
    <source>
        <dbReference type="ARBA" id="ARBA00002919"/>
    </source>
</evidence>
<dbReference type="EC" id="1.1.1.169" evidence="9"/>
<dbReference type="PANTHER" id="PTHR43765">
    <property type="entry name" value="2-DEHYDROPANTOATE 2-REDUCTASE-RELATED"/>
    <property type="match status" value="1"/>
</dbReference>
<accession>A0ABS6DRT2</accession>
<comment type="similarity">
    <text evidence="3 9">Belongs to the ketopantoate reductase family.</text>
</comment>
<evidence type="ECO:0000256" key="3">
    <source>
        <dbReference type="ARBA" id="ARBA00007870"/>
    </source>
</evidence>
<dbReference type="PANTHER" id="PTHR43765:SF2">
    <property type="entry name" value="2-DEHYDROPANTOATE 2-REDUCTASE"/>
    <property type="match status" value="1"/>
</dbReference>
<evidence type="ECO:0000256" key="6">
    <source>
        <dbReference type="ARBA" id="ARBA00022857"/>
    </source>
</evidence>
<dbReference type="NCBIfam" id="TIGR00745">
    <property type="entry name" value="apbA_panE"/>
    <property type="match status" value="1"/>
</dbReference>
<proteinExistence type="inferred from homology"/>
<reference evidence="12" key="1">
    <citation type="submission" date="2021-06" db="EMBL/GenBank/DDBJ databases">
        <title>Novel Mycoplasma species detected in California sea lions (Zalophus californianus) from the USA.</title>
        <authorList>
            <person name="Volokhov D.V."/>
            <person name="Furtak V.A."/>
            <person name="Zagorodnyaya T.A."/>
        </authorList>
    </citation>
    <scope>NUCLEOTIDE SEQUENCE [LARGE SCALE GENOMIC DNA]</scope>
    <source>
        <strain evidence="12">CSL 4779</strain>
    </source>
</reference>
<evidence type="ECO:0000259" key="11">
    <source>
        <dbReference type="Pfam" id="PF08546"/>
    </source>
</evidence>
<feature type="domain" description="Ketopantoate reductase C-terminal" evidence="11">
    <location>
        <begin position="181"/>
        <end position="308"/>
    </location>
</feature>
<evidence type="ECO:0000256" key="8">
    <source>
        <dbReference type="ARBA" id="ARBA00048793"/>
    </source>
</evidence>
<sequence>MKILFAGAGALGLRFAYMMHKSGHDIVAIDGWKDHVDAMKENGLQAIIDGNNEGYLHFPVYHTSEVNQIKDSFDLVFVATKAMGLKDMLKTIHPLMNPKTKIICVLNGLGHITTLKQFITPENILIGTTVWSSGLGGPGVLKTGGSGKMDLKQVEEKNLDYTMQIVEELNKAGLNVSYSQNVYASIWNKAVVNCVLNTMCTLIDCNINEYGSYEHNYEISKAIIDEMALVAKAEDNVDMDKELVHKIVAGTFPVDKQGLHYPSLYQDMKNKRLTEIDYLNGAVARMGKAHNIPTPINTFIAHLIHSKENKNGNK</sequence>
<gene>
    <name evidence="12" type="ORF">KQ878_01685</name>
</gene>
<evidence type="ECO:0000256" key="5">
    <source>
        <dbReference type="ARBA" id="ARBA00022655"/>
    </source>
</evidence>
<evidence type="ECO:0000256" key="7">
    <source>
        <dbReference type="ARBA" id="ARBA00023002"/>
    </source>
</evidence>